<accession>A0A3M7R7Y0</accession>
<gene>
    <name evidence="1" type="ORF">BpHYR1_009305</name>
</gene>
<evidence type="ECO:0000313" key="1">
    <source>
        <dbReference type="EMBL" id="RNA19636.1"/>
    </source>
</evidence>
<protein>
    <submittedName>
        <fullName evidence="1">Uncharacterized protein</fullName>
    </submittedName>
</protein>
<proteinExistence type="predicted"/>
<evidence type="ECO:0000313" key="2">
    <source>
        <dbReference type="Proteomes" id="UP000276133"/>
    </source>
</evidence>
<dbReference type="EMBL" id="REGN01004011">
    <property type="protein sequence ID" value="RNA19636.1"/>
    <property type="molecule type" value="Genomic_DNA"/>
</dbReference>
<comment type="caution">
    <text evidence="1">The sequence shown here is derived from an EMBL/GenBank/DDBJ whole genome shotgun (WGS) entry which is preliminary data.</text>
</comment>
<dbReference type="Proteomes" id="UP000276133">
    <property type="component" value="Unassembled WGS sequence"/>
</dbReference>
<reference evidence="1 2" key="1">
    <citation type="journal article" date="2018" name="Sci. Rep.">
        <title>Genomic signatures of local adaptation to the degree of environmental predictability in rotifers.</title>
        <authorList>
            <person name="Franch-Gras L."/>
            <person name="Hahn C."/>
            <person name="Garcia-Roger E.M."/>
            <person name="Carmona M.J."/>
            <person name="Serra M."/>
            <person name="Gomez A."/>
        </authorList>
    </citation>
    <scope>NUCLEOTIDE SEQUENCE [LARGE SCALE GENOMIC DNA]</scope>
    <source>
        <strain evidence="1">HYR1</strain>
    </source>
</reference>
<keyword evidence="2" id="KW-1185">Reference proteome</keyword>
<sequence length="111" mass="13032">MRYTNSETRENSEQFPNKLVEKEELIILEDIDIYERDNLDKANKFNYYVIVNFDENLQSLKSVSKLLKISENLLTETTKNLYTNCDWVAKFIINKSLISSKSELKKLGTSK</sequence>
<name>A0A3M7R7Y0_BRAPC</name>
<dbReference type="AlphaFoldDB" id="A0A3M7R7Y0"/>
<organism evidence="1 2">
    <name type="scientific">Brachionus plicatilis</name>
    <name type="common">Marine rotifer</name>
    <name type="synonym">Brachionus muelleri</name>
    <dbReference type="NCBI Taxonomy" id="10195"/>
    <lineage>
        <taxon>Eukaryota</taxon>
        <taxon>Metazoa</taxon>
        <taxon>Spiralia</taxon>
        <taxon>Gnathifera</taxon>
        <taxon>Rotifera</taxon>
        <taxon>Eurotatoria</taxon>
        <taxon>Monogononta</taxon>
        <taxon>Pseudotrocha</taxon>
        <taxon>Ploima</taxon>
        <taxon>Brachionidae</taxon>
        <taxon>Brachionus</taxon>
    </lineage>
</organism>